<keyword evidence="3" id="KW-1185">Reference proteome</keyword>
<proteinExistence type="predicted"/>
<evidence type="ECO:0008006" key="4">
    <source>
        <dbReference type="Google" id="ProtNLM"/>
    </source>
</evidence>
<gene>
    <name evidence="2" type="ORF">CONLIGDRAFT_681184</name>
</gene>
<organism evidence="2 3">
    <name type="scientific">Coniochaeta ligniaria NRRL 30616</name>
    <dbReference type="NCBI Taxonomy" id="1408157"/>
    <lineage>
        <taxon>Eukaryota</taxon>
        <taxon>Fungi</taxon>
        <taxon>Dikarya</taxon>
        <taxon>Ascomycota</taxon>
        <taxon>Pezizomycotina</taxon>
        <taxon>Sordariomycetes</taxon>
        <taxon>Sordariomycetidae</taxon>
        <taxon>Coniochaetales</taxon>
        <taxon>Coniochaetaceae</taxon>
        <taxon>Coniochaeta</taxon>
    </lineage>
</organism>
<dbReference type="AlphaFoldDB" id="A0A1J7IL74"/>
<feature type="region of interest" description="Disordered" evidence="1">
    <location>
        <begin position="27"/>
        <end position="52"/>
    </location>
</feature>
<name>A0A1J7IL74_9PEZI</name>
<protein>
    <recommendedName>
        <fullName evidence="4">F-box domain-containing protein</fullName>
    </recommendedName>
</protein>
<evidence type="ECO:0000313" key="2">
    <source>
        <dbReference type="EMBL" id="OIW28206.1"/>
    </source>
</evidence>
<evidence type="ECO:0000256" key="1">
    <source>
        <dbReference type="SAM" id="MobiDB-lite"/>
    </source>
</evidence>
<dbReference type="OrthoDB" id="3692147at2759"/>
<dbReference type="InParanoid" id="A0A1J7IL74"/>
<accession>A0A1J7IL74</accession>
<sequence length="436" mass="48825">MHLFKHRRITRTVVTFFRSIFLRTAHGSDTSSPSPTPDIATPPTPPSHYQRTTLNNSQTVSQDTLVGSGPDHDALDPLVTASIHNYRSSILYRLPEEIFLLILDQIRRSDDNIITYFCLRRVSRLFRRLVHADPTFLKHAVQATESYGMVRCALAHPNHNLRTSMPWFRERFDVLPDATRNTLCRYLRKDQICPSCLKHCELNGAANGHSGKIPYGSAVWTGCKFRSWSLHVGYGHRHCWACMSAHPTLPFSPSQASLKKLTTDPGRVCIGREGCIRLCQHMTVTWSEVERLMVERRGDGPGYYNTRPGEPSTIGVAEGPPLTWNSRGPSSKRGDLVLMCQDCSHGCSSGTSYLDASRDQVTQGLHSSSASALLETRLSSASVFDQMVLQFEAHKMMGISQGKLDSLQMRCLFDEIRQISPSWTAPDGTPWLIVAP</sequence>
<dbReference type="EMBL" id="KV875098">
    <property type="protein sequence ID" value="OIW28206.1"/>
    <property type="molecule type" value="Genomic_DNA"/>
</dbReference>
<reference evidence="2 3" key="1">
    <citation type="submission" date="2016-10" db="EMBL/GenBank/DDBJ databases">
        <title>Draft genome sequence of Coniochaeta ligniaria NRRL30616, a lignocellulolytic fungus for bioabatement of inhibitors in plant biomass hydrolysates.</title>
        <authorList>
            <consortium name="DOE Joint Genome Institute"/>
            <person name="Jimenez D.J."/>
            <person name="Hector R.E."/>
            <person name="Riley R."/>
            <person name="Sun H."/>
            <person name="Grigoriev I.V."/>
            <person name="Van Elsas J.D."/>
            <person name="Nichols N.N."/>
        </authorList>
    </citation>
    <scope>NUCLEOTIDE SEQUENCE [LARGE SCALE GENOMIC DNA]</scope>
    <source>
        <strain evidence="2 3">NRRL 30616</strain>
    </source>
</reference>
<dbReference type="STRING" id="1408157.A0A1J7IL74"/>
<feature type="compositionally biased region" description="Pro residues" evidence="1">
    <location>
        <begin position="34"/>
        <end position="46"/>
    </location>
</feature>
<evidence type="ECO:0000313" key="3">
    <source>
        <dbReference type="Proteomes" id="UP000182658"/>
    </source>
</evidence>
<dbReference type="Proteomes" id="UP000182658">
    <property type="component" value="Unassembled WGS sequence"/>
</dbReference>